<name>A0A1D9DY82_9MICO</name>
<dbReference type="STRING" id="535712.A4Z71_01830"/>
<dbReference type="InterPro" id="IPR002293">
    <property type="entry name" value="AA/rel_permease1"/>
</dbReference>
<dbReference type="GO" id="GO:0005886">
    <property type="term" value="C:plasma membrane"/>
    <property type="evidence" value="ECO:0007669"/>
    <property type="project" value="UniProtKB-SubCell"/>
</dbReference>
<feature type="transmembrane region" description="Helical" evidence="6">
    <location>
        <begin position="92"/>
        <end position="119"/>
    </location>
</feature>
<evidence type="ECO:0000256" key="3">
    <source>
        <dbReference type="ARBA" id="ARBA00022692"/>
    </source>
</evidence>
<evidence type="ECO:0008006" key="9">
    <source>
        <dbReference type="Google" id="ProtNLM"/>
    </source>
</evidence>
<feature type="transmembrane region" description="Helical" evidence="6">
    <location>
        <begin position="326"/>
        <end position="359"/>
    </location>
</feature>
<dbReference type="RefSeq" id="WP_070954277.1">
    <property type="nucleotide sequence ID" value="NZ_CP015208.1"/>
</dbReference>
<keyword evidence="5 6" id="KW-0472">Membrane</keyword>
<protein>
    <recommendedName>
        <fullName evidence="9">Amino acid permease</fullName>
    </recommendedName>
</protein>
<dbReference type="PANTHER" id="PTHR42770:SF7">
    <property type="entry name" value="MEMBRANE PROTEIN"/>
    <property type="match status" value="1"/>
</dbReference>
<evidence type="ECO:0000256" key="6">
    <source>
        <dbReference type="SAM" id="Phobius"/>
    </source>
</evidence>
<gene>
    <name evidence="7" type="ORF">A4Z71_01830</name>
</gene>
<dbReference type="AlphaFoldDB" id="A0A1D9DY82"/>
<comment type="subcellular location">
    <subcellularLocation>
        <location evidence="1">Cell membrane</location>
        <topology evidence="1">Multi-pass membrane protein</topology>
    </subcellularLocation>
</comment>
<reference evidence="7 8" key="1">
    <citation type="journal article" date="2016" name="Biochim. Biophys. Acta">
        <title>Photochemical characterization of actinorhodopsin and its functional existence in the natural host.</title>
        <authorList>
            <person name="Nakamura S."/>
            <person name="Kikukawa T."/>
            <person name="Tamogami J."/>
            <person name="Kamiya M."/>
            <person name="Aizawa T."/>
            <person name="Hahn M.W."/>
            <person name="Ihara K."/>
            <person name="Kamo N."/>
            <person name="Demura M."/>
        </authorList>
    </citation>
    <scope>NUCLEOTIDE SEQUENCE [LARGE SCALE GENOMIC DNA]</scope>
    <source>
        <strain evidence="7 8">MWH-Dar1</strain>
    </source>
</reference>
<keyword evidence="4 6" id="KW-1133">Transmembrane helix</keyword>
<keyword evidence="8" id="KW-1185">Reference proteome</keyword>
<feature type="transmembrane region" description="Helical" evidence="6">
    <location>
        <begin position="272"/>
        <end position="294"/>
    </location>
</feature>
<dbReference type="Proteomes" id="UP000243784">
    <property type="component" value="Chromosome"/>
</dbReference>
<feature type="transmembrane region" description="Helical" evidence="6">
    <location>
        <begin position="48"/>
        <end position="71"/>
    </location>
</feature>
<keyword evidence="2" id="KW-1003">Cell membrane</keyword>
<organism evidence="7 8">
    <name type="scientific">Candidatus Rhodoluna planktonica</name>
    <dbReference type="NCBI Taxonomy" id="535712"/>
    <lineage>
        <taxon>Bacteria</taxon>
        <taxon>Bacillati</taxon>
        <taxon>Actinomycetota</taxon>
        <taxon>Actinomycetes</taxon>
        <taxon>Micrococcales</taxon>
        <taxon>Microbacteriaceae</taxon>
        <taxon>Luna cluster</taxon>
        <taxon>Luna-1 subcluster</taxon>
        <taxon>Rhodoluna</taxon>
    </lineage>
</organism>
<dbReference type="InterPro" id="IPR050367">
    <property type="entry name" value="APC_superfamily"/>
</dbReference>
<dbReference type="PANTHER" id="PTHR42770">
    <property type="entry name" value="AMINO ACID TRANSPORTER-RELATED"/>
    <property type="match status" value="1"/>
</dbReference>
<sequence>MTQSTNFSPATPKQQIGLVSAVAIGTASMVGAGVFVVFRDAVLLAGPWFYLALFLAAVLASLNAAAVYQLAAQVAKPGGVYAYARKYLNETWSFIAGFSFVAGKIASIGAIGLVVASYLNSTFSVPLAIALIFLLTALNIFGIQRTATAAKLISISVIGFFLVAILLGFGRVDQLNWSNLDLTFTSNPDDAFFATLSATSVLFFAFAGYARVATLGDDVINPKKNIPKAILISLILVVFLYAAIAALLILQLGSELLISEAPMASLFTNMGLSIDPVVSLMVSIAGLGSMLALLAGVSRTAAEMASDRELPQVFSRKNRFGSPWLAELVVASGACVLVMTGQLIWVIGFSSFSVLLYYAVGQFSALRQPMIERTMPKNLNWLGLALALVVAISVPGPALLVSGLLLALVLGLRKMVRRA</sequence>
<proteinExistence type="predicted"/>
<dbReference type="EMBL" id="CP015208">
    <property type="protein sequence ID" value="AOY55766.1"/>
    <property type="molecule type" value="Genomic_DNA"/>
</dbReference>
<dbReference type="PIRSF" id="PIRSF006060">
    <property type="entry name" value="AA_transporter"/>
    <property type="match status" value="1"/>
</dbReference>
<evidence type="ECO:0000313" key="7">
    <source>
        <dbReference type="EMBL" id="AOY55766.1"/>
    </source>
</evidence>
<keyword evidence="3 6" id="KW-0812">Transmembrane</keyword>
<dbReference type="KEGG" id="rpla:A4Z71_01830"/>
<evidence type="ECO:0000256" key="5">
    <source>
        <dbReference type="ARBA" id="ARBA00023136"/>
    </source>
</evidence>
<feature type="transmembrane region" description="Helical" evidence="6">
    <location>
        <begin position="152"/>
        <end position="171"/>
    </location>
</feature>
<dbReference type="GO" id="GO:0022857">
    <property type="term" value="F:transmembrane transporter activity"/>
    <property type="evidence" value="ECO:0007669"/>
    <property type="project" value="InterPro"/>
</dbReference>
<accession>A0A1D9DY82</accession>
<evidence type="ECO:0000313" key="8">
    <source>
        <dbReference type="Proteomes" id="UP000243784"/>
    </source>
</evidence>
<feature type="transmembrane region" description="Helical" evidence="6">
    <location>
        <begin position="230"/>
        <end position="252"/>
    </location>
</feature>
<dbReference type="Gene3D" id="1.20.1740.10">
    <property type="entry name" value="Amino acid/polyamine transporter I"/>
    <property type="match status" value="1"/>
</dbReference>
<dbReference type="OrthoDB" id="259687at2"/>
<evidence type="ECO:0000256" key="2">
    <source>
        <dbReference type="ARBA" id="ARBA00022475"/>
    </source>
</evidence>
<evidence type="ECO:0000256" key="4">
    <source>
        <dbReference type="ARBA" id="ARBA00022989"/>
    </source>
</evidence>
<feature type="transmembrane region" description="Helical" evidence="6">
    <location>
        <begin position="379"/>
        <end position="412"/>
    </location>
</feature>
<evidence type="ECO:0000256" key="1">
    <source>
        <dbReference type="ARBA" id="ARBA00004651"/>
    </source>
</evidence>
<feature type="transmembrane region" description="Helical" evidence="6">
    <location>
        <begin position="191"/>
        <end position="210"/>
    </location>
</feature>
<dbReference type="Pfam" id="PF13520">
    <property type="entry name" value="AA_permease_2"/>
    <property type="match status" value="1"/>
</dbReference>
<feature type="transmembrane region" description="Helical" evidence="6">
    <location>
        <begin position="125"/>
        <end position="143"/>
    </location>
</feature>
<feature type="transmembrane region" description="Helical" evidence="6">
    <location>
        <begin position="16"/>
        <end position="36"/>
    </location>
</feature>